<dbReference type="AlphaFoldDB" id="A0A423PGY5"/>
<feature type="chain" id="PRO_5019269528" evidence="1">
    <location>
        <begin position="33"/>
        <end position="168"/>
    </location>
</feature>
<feature type="signal peptide" evidence="1">
    <location>
        <begin position="1"/>
        <end position="32"/>
    </location>
</feature>
<name>A0A423PGY5_9GAMM</name>
<keyword evidence="3" id="KW-0167">Capsid protein</keyword>
<keyword evidence="4" id="KW-1185">Reference proteome</keyword>
<dbReference type="EMBL" id="AYKG01000056">
    <property type="protein sequence ID" value="ROO24834.1"/>
    <property type="molecule type" value="Genomic_DNA"/>
</dbReference>
<protein>
    <submittedName>
        <fullName evidence="3">Spore coat protein</fullName>
    </submittedName>
</protein>
<organism evidence="3 4">
    <name type="scientific">Salinisphaera japonica YTM-1</name>
    <dbReference type="NCBI Taxonomy" id="1209778"/>
    <lineage>
        <taxon>Bacteria</taxon>
        <taxon>Pseudomonadati</taxon>
        <taxon>Pseudomonadota</taxon>
        <taxon>Gammaproteobacteria</taxon>
        <taxon>Salinisphaerales</taxon>
        <taxon>Salinisphaeraceae</taxon>
        <taxon>Salinisphaera</taxon>
    </lineage>
</organism>
<dbReference type="Proteomes" id="UP000285310">
    <property type="component" value="Unassembled WGS sequence"/>
</dbReference>
<dbReference type="PANTHER" id="PTHR37089:SF3">
    <property type="entry name" value="EXPORTED PROTEIN"/>
    <property type="match status" value="1"/>
</dbReference>
<accession>A0A423PGY5</accession>
<feature type="domain" description="Spore coat protein U/FanG" evidence="2">
    <location>
        <begin position="26"/>
        <end position="165"/>
    </location>
</feature>
<evidence type="ECO:0000256" key="1">
    <source>
        <dbReference type="SAM" id="SignalP"/>
    </source>
</evidence>
<comment type="caution">
    <text evidence="3">The sequence shown here is derived from an EMBL/GenBank/DDBJ whole genome shotgun (WGS) entry which is preliminary data.</text>
</comment>
<reference evidence="3 4" key="1">
    <citation type="submission" date="2013-10" db="EMBL/GenBank/DDBJ databases">
        <title>Salinisphaera japonica YTM-1 Genome Sequencing.</title>
        <authorList>
            <person name="Lai Q."/>
            <person name="Li C."/>
            <person name="Shao Z."/>
        </authorList>
    </citation>
    <scope>NUCLEOTIDE SEQUENCE [LARGE SCALE GENOMIC DNA]</scope>
    <source>
        <strain evidence="3 4">YTM-1</strain>
    </source>
</reference>
<evidence type="ECO:0000259" key="2">
    <source>
        <dbReference type="Pfam" id="PF05229"/>
    </source>
</evidence>
<dbReference type="SMART" id="SM00972">
    <property type="entry name" value="SCPU"/>
    <property type="match status" value="1"/>
</dbReference>
<dbReference type="Pfam" id="PF05229">
    <property type="entry name" value="SCPU"/>
    <property type="match status" value="1"/>
</dbReference>
<evidence type="ECO:0000313" key="4">
    <source>
        <dbReference type="Proteomes" id="UP000285310"/>
    </source>
</evidence>
<dbReference type="InParanoid" id="A0A423PGY5"/>
<keyword evidence="1" id="KW-0732">Signal</keyword>
<sequence length="168" mass="16975">MASTRMKHRSARGRWAAGLGAALALTSASAMADCTTVTSQSIAFGTYSALSGTPIDSTGSVRITCTGSGLLGADNGVVSISAGSSTSFTNRTLVNGGQRLFYNLYTDAARSRVFGDGTGNTGTVGFTAGGGLLGGPSTATVPVYGRMPARQDVAPGQYIDTLIVTVTY</sequence>
<dbReference type="InterPro" id="IPR053167">
    <property type="entry name" value="Spore_coat_component"/>
</dbReference>
<gene>
    <name evidence="3" type="ORF">SAJA_13600</name>
</gene>
<evidence type="ECO:0000313" key="3">
    <source>
        <dbReference type="EMBL" id="ROO24834.1"/>
    </source>
</evidence>
<proteinExistence type="predicted"/>
<keyword evidence="3" id="KW-0946">Virion</keyword>
<dbReference type="InterPro" id="IPR007893">
    <property type="entry name" value="Spore_coat_U/FanG"/>
</dbReference>
<dbReference type="PANTHER" id="PTHR37089">
    <property type="entry name" value="PROTEIN U-RELATED"/>
    <property type="match status" value="1"/>
</dbReference>